<dbReference type="EMBL" id="JWZT01003375">
    <property type="protein sequence ID" value="KII66925.1"/>
    <property type="molecule type" value="Genomic_DNA"/>
</dbReference>
<keyword evidence="1" id="KW-0812">Transmembrane</keyword>
<accession>A0A0C2MRL7</accession>
<proteinExistence type="predicted"/>
<dbReference type="SUPFAM" id="SSF56574">
    <property type="entry name" value="Serpins"/>
    <property type="match status" value="1"/>
</dbReference>
<keyword evidence="1" id="KW-0472">Membrane</keyword>
<reference evidence="3 4" key="1">
    <citation type="journal article" date="2014" name="Genome Biol. Evol.">
        <title>The genome of the myxosporean Thelohanellus kitauei shows adaptations to nutrient acquisition within its fish host.</title>
        <authorList>
            <person name="Yang Y."/>
            <person name="Xiong J."/>
            <person name="Zhou Z."/>
            <person name="Huo F."/>
            <person name="Miao W."/>
            <person name="Ran C."/>
            <person name="Liu Y."/>
            <person name="Zhang J."/>
            <person name="Feng J."/>
            <person name="Wang M."/>
            <person name="Wang M."/>
            <person name="Wang L."/>
            <person name="Yao B."/>
        </authorList>
    </citation>
    <scope>NUCLEOTIDE SEQUENCE [LARGE SCALE GENOMIC DNA]</scope>
    <source>
        <strain evidence="3">Wuqing</strain>
    </source>
</reference>
<keyword evidence="1" id="KW-1133">Transmembrane helix</keyword>
<keyword evidence="4" id="KW-1185">Reference proteome</keyword>
<dbReference type="Gene3D" id="3.30.497.10">
    <property type="entry name" value="Antithrombin, subunit I, domain 2"/>
    <property type="match status" value="1"/>
</dbReference>
<name>A0A0C2MRL7_THEKT</name>
<comment type="caution">
    <text evidence="3">The sequence shown here is derived from an EMBL/GenBank/DDBJ whole genome shotgun (WGS) entry which is preliminary data.</text>
</comment>
<evidence type="ECO:0000259" key="2">
    <source>
        <dbReference type="Pfam" id="PF00079"/>
    </source>
</evidence>
<dbReference type="InterPro" id="IPR023796">
    <property type="entry name" value="Serpin_dom"/>
</dbReference>
<dbReference type="OrthoDB" id="671595at2759"/>
<evidence type="ECO:0000313" key="3">
    <source>
        <dbReference type="EMBL" id="KII66925.1"/>
    </source>
</evidence>
<feature type="transmembrane region" description="Helical" evidence="1">
    <location>
        <begin position="23"/>
        <end position="45"/>
    </location>
</feature>
<dbReference type="InterPro" id="IPR036186">
    <property type="entry name" value="Serpin_sf"/>
</dbReference>
<sequence>MSIQGVNEFTTTFLHKLFVSQNATGNVAICGLSLYVMLGAINLGLRGSSHDQLSPFLGENFDDVFNVEDLEDFPTAERWSELDDLVSEFYHIHSSVHHSCDINRRYGKVSTYMFRLHKLKEDFSDPETAAQNLNEFIFEYVIGPRPNVFDESMIRENVLIFIDSLFISMDLEKPF</sequence>
<evidence type="ECO:0000256" key="1">
    <source>
        <dbReference type="SAM" id="Phobius"/>
    </source>
</evidence>
<organism evidence="3 4">
    <name type="scientific">Thelohanellus kitauei</name>
    <name type="common">Myxosporean</name>
    <dbReference type="NCBI Taxonomy" id="669202"/>
    <lineage>
        <taxon>Eukaryota</taxon>
        <taxon>Metazoa</taxon>
        <taxon>Cnidaria</taxon>
        <taxon>Myxozoa</taxon>
        <taxon>Myxosporea</taxon>
        <taxon>Bivalvulida</taxon>
        <taxon>Platysporina</taxon>
        <taxon>Myxobolidae</taxon>
        <taxon>Thelohanellus</taxon>
    </lineage>
</organism>
<dbReference type="InterPro" id="IPR042178">
    <property type="entry name" value="Serpin_sf_1"/>
</dbReference>
<dbReference type="Pfam" id="PF00079">
    <property type="entry name" value="Serpin"/>
    <property type="match status" value="1"/>
</dbReference>
<protein>
    <recommendedName>
        <fullName evidence="2">Serpin domain-containing protein</fullName>
    </recommendedName>
</protein>
<feature type="domain" description="Serpin" evidence="2">
    <location>
        <begin position="6"/>
        <end position="175"/>
    </location>
</feature>
<dbReference type="AlphaFoldDB" id="A0A0C2MRL7"/>
<gene>
    <name evidence="3" type="ORF">RF11_03592</name>
</gene>
<evidence type="ECO:0000313" key="4">
    <source>
        <dbReference type="Proteomes" id="UP000031668"/>
    </source>
</evidence>
<dbReference type="Proteomes" id="UP000031668">
    <property type="component" value="Unassembled WGS sequence"/>
</dbReference>